<dbReference type="InterPro" id="IPR018477">
    <property type="entry name" value="BICD"/>
</dbReference>
<keyword evidence="2 3" id="KW-0175">Coiled coil</keyword>
<dbReference type="AlphaFoldDB" id="A0A8D2M0K8"/>
<feature type="coiled-coil region" evidence="3">
    <location>
        <begin position="12"/>
        <end position="60"/>
    </location>
</feature>
<keyword evidence="5" id="KW-1185">Reference proteome</keyword>
<dbReference type="GO" id="GO:0005829">
    <property type="term" value="C:cytosol"/>
    <property type="evidence" value="ECO:0007669"/>
    <property type="project" value="TreeGrafter"/>
</dbReference>
<dbReference type="PANTHER" id="PTHR31233:SF10">
    <property type="entry name" value="BICD CARGO ADAPTOR 2"/>
    <property type="match status" value="1"/>
</dbReference>
<dbReference type="GO" id="GO:0070840">
    <property type="term" value="F:dynein complex binding"/>
    <property type="evidence" value="ECO:0007669"/>
    <property type="project" value="InterPro"/>
</dbReference>
<dbReference type="GO" id="GO:0034452">
    <property type="term" value="F:dynactin binding"/>
    <property type="evidence" value="ECO:0007669"/>
    <property type="project" value="TreeGrafter"/>
</dbReference>
<dbReference type="GO" id="GO:0072393">
    <property type="term" value="P:microtubule anchoring at microtubule organizing center"/>
    <property type="evidence" value="ECO:0007669"/>
    <property type="project" value="TreeGrafter"/>
</dbReference>
<dbReference type="GO" id="GO:0070507">
    <property type="term" value="P:regulation of microtubule cytoskeleton organization"/>
    <property type="evidence" value="ECO:0007669"/>
    <property type="project" value="TreeGrafter"/>
</dbReference>
<dbReference type="GO" id="GO:0005794">
    <property type="term" value="C:Golgi apparatus"/>
    <property type="evidence" value="ECO:0007669"/>
    <property type="project" value="TreeGrafter"/>
</dbReference>
<dbReference type="OMA" id="GEQCGEN"/>
<evidence type="ECO:0000256" key="1">
    <source>
        <dbReference type="ARBA" id="ARBA00010061"/>
    </source>
</evidence>
<comment type="similarity">
    <text evidence="1">Belongs to the BicD family.</text>
</comment>
<protein>
    <submittedName>
        <fullName evidence="4">Uncharacterized protein</fullName>
    </submittedName>
</protein>
<evidence type="ECO:0000256" key="3">
    <source>
        <dbReference type="SAM" id="Coils"/>
    </source>
</evidence>
<dbReference type="SUPFAM" id="SSF144284">
    <property type="entry name" value="Sec2 N-terminal region"/>
    <property type="match status" value="1"/>
</dbReference>
<dbReference type="GO" id="GO:0008093">
    <property type="term" value="F:cytoskeletal anchor activity"/>
    <property type="evidence" value="ECO:0007669"/>
    <property type="project" value="InterPro"/>
</dbReference>
<dbReference type="Proteomes" id="UP000694545">
    <property type="component" value="Unplaced"/>
</dbReference>
<dbReference type="Ensembl" id="ENSVKKT00000029651.1">
    <property type="protein sequence ID" value="ENSVKKP00000028963.1"/>
    <property type="gene ID" value="ENSVKKG00000018656.1"/>
</dbReference>
<reference evidence="4" key="1">
    <citation type="submission" date="2025-08" db="UniProtKB">
        <authorList>
            <consortium name="Ensembl"/>
        </authorList>
    </citation>
    <scope>IDENTIFICATION</scope>
</reference>
<sequence>MAQDPVKLQAEVERLVAELQEATQEKVQAAQYGLAVLEKNGELKQRCGELEGQLEVLRLELVHMKEVSGGSCLGHRFL</sequence>
<proteinExistence type="inferred from homology"/>
<dbReference type="PANTHER" id="PTHR31233">
    <property type="entry name" value="BICAUDAL D FAMILY MEMBER"/>
    <property type="match status" value="1"/>
</dbReference>
<evidence type="ECO:0000313" key="4">
    <source>
        <dbReference type="Ensembl" id="ENSVKKP00000028963.1"/>
    </source>
</evidence>
<organism evidence="4 5">
    <name type="scientific">Varanus komodoensis</name>
    <name type="common">Komodo dragon</name>
    <dbReference type="NCBI Taxonomy" id="61221"/>
    <lineage>
        <taxon>Eukaryota</taxon>
        <taxon>Metazoa</taxon>
        <taxon>Chordata</taxon>
        <taxon>Craniata</taxon>
        <taxon>Vertebrata</taxon>
        <taxon>Euteleostomi</taxon>
        <taxon>Lepidosauria</taxon>
        <taxon>Squamata</taxon>
        <taxon>Bifurcata</taxon>
        <taxon>Unidentata</taxon>
        <taxon>Episquamata</taxon>
        <taxon>Toxicofera</taxon>
        <taxon>Anguimorpha</taxon>
        <taxon>Paleoanguimorpha</taxon>
        <taxon>Varanoidea</taxon>
        <taxon>Varanidae</taxon>
        <taxon>Varanus</taxon>
    </lineage>
</organism>
<evidence type="ECO:0000313" key="5">
    <source>
        <dbReference type="Proteomes" id="UP000694545"/>
    </source>
</evidence>
<evidence type="ECO:0000256" key="2">
    <source>
        <dbReference type="ARBA" id="ARBA00023054"/>
    </source>
</evidence>
<accession>A0A8D2M0K8</accession>
<name>A0A8D2M0K8_VARKO</name>
<reference evidence="4" key="2">
    <citation type="submission" date="2025-09" db="UniProtKB">
        <authorList>
            <consortium name="Ensembl"/>
        </authorList>
    </citation>
    <scope>IDENTIFICATION</scope>
</reference>